<dbReference type="AlphaFoldDB" id="A0A835UJ33"/>
<gene>
    <name evidence="2" type="ORF">HPP92_019621</name>
</gene>
<name>A0A835UJ33_VANPL</name>
<dbReference type="Proteomes" id="UP000636800">
    <property type="component" value="Chromosome 10"/>
</dbReference>
<accession>A0A835UJ33</accession>
<feature type="region of interest" description="Disordered" evidence="1">
    <location>
        <begin position="18"/>
        <end position="94"/>
    </location>
</feature>
<feature type="compositionally biased region" description="Low complexity" evidence="1">
    <location>
        <begin position="22"/>
        <end position="66"/>
    </location>
</feature>
<evidence type="ECO:0000313" key="2">
    <source>
        <dbReference type="EMBL" id="KAG0463552.1"/>
    </source>
</evidence>
<reference evidence="2 3" key="1">
    <citation type="journal article" date="2020" name="Nat. Food">
        <title>A phased Vanilla planifolia genome enables genetic improvement of flavour and production.</title>
        <authorList>
            <person name="Hasing T."/>
            <person name="Tang H."/>
            <person name="Brym M."/>
            <person name="Khazi F."/>
            <person name="Huang T."/>
            <person name="Chambers A.H."/>
        </authorList>
    </citation>
    <scope>NUCLEOTIDE SEQUENCE [LARGE SCALE GENOMIC DNA]</scope>
    <source>
        <tissue evidence="2">Leaf</tissue>
    </source>
</reference>
<comment type="caution">
    <text evidence="2">The sequence shown here is derived from an EMBL/GenBank/DDBJ whole genome shotgun (WGS) entry which is preliminary data.</text>
</comment>
<sequence>MAEHFPKILLRFFSYGDKANASGRRPCSKESSSSSISSTLLASSKSNSSSIPRSSSSSSSSSSSTPRRFRSPPQNPMPKTPSTLPRRRSQSVDRYRPATAGAGSYLESIVAVREALRTTTKELKRFLPGRILLLPNKQSKAHTPKARHRLPEIHYSLFWGGELPAERAKSARAATCKGQRFYFCLQELGFLCR</sequence>
<proteinExistence type="predicted"/>
<dbReference type="EMBL" id="JADCNL010000010">
    <property type="protein sequence ID" value="KAG0463552.1"/>
    <property type="molecule type" value="Genomic_DNA"/>
</dbReference>
<organism evidence="2 3">
    <name type="scientific">Vanilla planifolia</name>
    <name type="common">Vanilla</name>
    <dbReference type="NCBI Taxonomy" id="51239"/>
    <lineage>
        <taxon>Eukaryota</taxon>
        <taxon>Viridiplantae</taxon>
        <taxon>Streptophyta</taxon>
        <taxon>Embryophyta</taxon>
        <taxon>Tracheophyta</taxon>
        <taxon>Spermatophyta</taxon>
        <taxon>Magnoliopsida</taxon>
        <taxon>Liliopsida</taxon>
        <taxon>Asparagales</taxon>
        <taxon>Orchidaceae</taxon>
        <taxon>Vanilloideae</taxon>
        <taxon>Vanilleae</taxon>
        <taxon>Vanilla</taxon>
    </lineage>
</organism>
<protein>
    <submittedName>
        <fullName evidence="2">Uncharacterized protein</fullName>
    </submittedName>
</protein>
<evidence type="ECO:0000313" key="3">
    <source>
        <dbReference type="Proteomes" id="UP000636800"/>
    </source>
</evidence>
<dbReference type="OrthoDB" id="10255522at2759"/>
<keyword evidence="3" id="KW-1185">Reference proteome</keyword>
<evidence type="ECO:0000256" key="1">
    <source>
        <dbReference type="SAM" id="MobiDB-lite"/>
    </source>
</evidence>